<dbReference type="AlphaFoldDB" id="A0A9W6CTM1"/>
<proteinExistence type="predicted"/>
<accession>A0A9W6CTM1</accession>
<name>A0A9W6CTM1_XANFL</name>
<sequence>MPRERPMLLNPEIGALAISSRSVLVAINVLMLNRPWRAGITRGSRIQSGPTEAAAEAAT</sequence>
<gene>
    <name evidence="1" type="ORF">XFLAVUS301_51940</name>
</gene>
<evidence type="ECO:0000313" key="2">
    <source>
        <dbReference type="Proteomes" id="UP001144397"/>
    </source>
</evidence>
<dbReference type="Proteomes" id="UP001144397">
    <property type="component" value="Unassembled WGS sequence"/>
</dbReference>
<comment type="caution">
    <text evidence="1">The sequence shown here is derived from an EMBL/GenBank/DDBJ whole genome shotgun (WGS) entry which is preliminary data.</text>
</comment>
<organism evidence="1 2">
    <name type="scientific">Xanthobacter flavus</name>
    <dbReference type="NCBI Taxonomy" id="281"/>
    <lineage>
        <taxon>Bacteria</taxon>
        <taxon>Pseudomonadati</taxon>
        <taxon>Pseudomonadota</taxon>
        <taxon>Alphaproteobacteria</taxon>
        <taxon>Hyphomicrobiales</taxon>
        <taxon>Xanthobacteraceae</taxon>
        <taxon>Xanthobacter</taxon>
    </lineage>
</organism>
<dbReference type="EMBL" id="BSDO01000018">
    <property type="protein sequence ID" value="GLI25520.1"/>
    <property type="molecule type" value="Genomic_DNA"/>
</dbReference>
<protein>
    <submittedName>
        <fullName evidence="1">Uncharacterized protein</fullName>
    </submittedName>
</protein>
<reference evidence="1" key="1">
    <citation type="submission" date="2022-12" db="EMBL/GenBank/DDBJ databases">
        <title>Reference genome sequencing for broad-spectrum identification of bacterial and archaeal isolates by mass spectrometry.</title>
        <authorList>
            <person name="Sekiguchi Y."/>
            <person name="Tourlousse D.M."/>
        </authorList>
    </citation>
    <scope>NUCLEOTIDE SEQUENCE</scope>
    <source>
        <strain evidence="1">301</strain>
    </source>
</reference>
<evidence type="ECO:0000313" key="1">
    <source>
        <dbReference type="EMBL" id="GLI25520.1"/>
    </source>
</evidence>